<evidence type="ECO:0000256" key="1">
    <source>
        <dbReference type="SAM" id="Phobius"/>
    </source>
</evidence>
<dbReference type="EMBL" id="CAEZVY010000023">
    <property type="protein sequence ID" value="CAB4638239.1"/>
    <property type="molecule type" value="Genomic_DNA"/>
</dbReference>
<name>A0A6J6EMY0_9ZZZZ</name>
<evidence type="ECO:0000313" key="2">
    <source>
        <dbReference type="EMBL" id="CAB4577256.1"/>
    </source>
</evidence>
<proteinExistence type="predicted"/>
<accession>A0A6J6EMY0</accession>
<dbReference type="AlphaFoldDB" id="A0A6J6EMY0"/>
<sequence length="136" mass="14264">MSPTDGPERARERKPFLSLLTDVPHLIAQLIRAELELLKAELVSKLKSIGIGLGLFVISLTLISLASLLFIFAGVFALSLVVPLWAAALIAGGGVLLIAIVVAGVGAAAMASTSSPAPNETIESIRRDIRVIRGQK</sequence>
<gene>
    <name evidence="2" type="ORF">UFOPK1684_01126</name>
    <name evidence="3" type="ORF">UFOPK2158_00344</name>
</gene>
<feature type="transmembrane region" description="Helical" evidence="1">
    <location>
        <begin position="84"/>
        <end position="109"/>
    </location>
</feature>
<evidence type="ECO:0000313" key="3">
    <source>
        <dbReference type="EMBL" id="CAB4638239.1"/>
    </source>
</evidence>
<organism evidence="2">
    <name type="scientific">freshwater metagenome</name>
    <dbReference type="NCBI Taxonomy" id="449393"/>
    <lineage>
        <taxon>unclassified sequences</taxon>
        <taxon>metagenomes</taxon>
        <taxon>ecological metagenomes</taxon>
    </lineage>
</organism>
<keyword evidence="1" id="KW-0472">Membrane</keyword>
<protein>
    <submittedName>
        <fullName evidence="2">Unannotated protein</fullName>
    </submittedName>
</protein>
<reference evidence="2" key="1">
    <citation type="submission" date="2020-05" db="EMBL/GenBank/DDBJ databases">
        <authorList>
            <person name="Chiriac C."/>
            <person name="Salcher M."/>
            <person name="Ghai R."/>
            <person name="Kavagutti S V."/>
        </authorList>
    </citation>
    <scope>NUCLEOTIDE SEQUENCE</scope>
</reference>
<feature type="transmembrane region" description="Helical" evidence="1">
    <location>
        <begin position="49"/>
        <end position="78"/>
    </location>
</feature>
<keyword evidence="1" id="KW-0812">Transmembrane</keyword>
<dbReference type="EMBL" id="CAEZTM010000057">
    <property type="protein sequence ID" value="CAB4577256.1"/>
    <property type="molecule type" value="Genomic_DNA"/>
</dbReference>
<dbReference type="Pfam" id="PF07332">
    <property type="entry name" value="Phage_holin_3_6"/>
    <property type="match status" value="1"/>
</dbReference>
<dbReference type="InterPro" id="IPR009937">
    <property type="entry name" value="Phage_holin_3_6"/>
</dbReference>
<keyword evidence="1" id="KW-1133">Transmembrane helix</keyword>